<keyword evidence="3" id="KW-1185">Reference proteome</keyword>
<sequence>MRTLSLHEVELVSGAGVTDFIDEGMVSGAMMGGGIASFVGLGIGGPIGAVAGLAVGAAIGSAAGTVIGGAIGGVVSLFE</sequence>
<accession>A0A5E4VFF7</accession>
<evidence type="ECO:0000313" key="3">
    <source>
        <dbReference type="Proteomes" id="UP000343317"/>
    </source>
</evidence>
<protein>
    <recommendedName>
        <fullName evidence="4">Bacteriocin</fullName>
    </recommendedName>
</protein>
<feature type="transmembrane region" description="Helical" evidence="1">
    <location>
        <begin position="25"/>
        <end position="43"/>
    </location>
</feature>
<feature type="transmembrane region" description="Helical" evidence="1">
    <location>
        <begin position="50"/>
        <end position="78"/>
    </location>
</feature>
<dbReference type="RefSeq" id="WP_150620861.1">
    <property type="nucleotide sequence ID" value="NZ_CABPSM010000006.1"/>
</dbReference>
<dbReference type="AlphaFoldDB" id="A0A5E4VFF7"/>
<proteinExistence type="predicted"/>
<reference evidence="2 3" key="1">
    <citation type="submission" date="2019-08" db="EMBL/GenBank/DDBJ databases">
        <authorList>
            <person name="Peeters C."/>
        </authorList>
    </citation>
    <scope>NUCLEOTIDE SEQUENCE [LARGE SCALE GENOMIC DNA]</scope>
    <source>
        <strain evidence="2 3">LMG 31112</strain>
    </source>
</reference>
<evidence type="ECO:0000256" key="1">
    <source>
        <dbReference type="SAM" id="Phobius"/>
    </source>
</evidence>
<name>A0A5E4VFF7_9BURK</name>
<keyword evidence="1" id="KW-1133">Transmembrane helix</keyword>
<keyword evidence="1" id="KW-0472">Membrane</keyword>
<evidence type="ECO:0008006" key="4">
    <source>
        <dbReference type="Google" id="ProtNLM"/>
    </source>
</evidence>
<gene>
    <name evidence="2" type="ORF">PHO31112_02618</name>
</gene>
<dbReference type="EMBL" id="CABPSM010000006">
    <property type="protein sequence ID" value="VVE10836.1"/>
    <property type="molecule type" value="Genomic_DNA"/>
</dbReference>
<organism evidence="2 3">
    <name type="scientific">Pandoraea horticolens</name>
    <dbReference type="NCBI Taxonomy" id="2508298"/>
    <lineage>
        <taxon>Bacteria</taxon>
        <taxon>Pseudomonadati</taxon>
        <taxon>Pseudomonadota</taxon>
        <taxon>Betaproteobacteria</taxon>
        <taxon>Burkholderiales</taxon>
        <taxon>Burkholderiaceae</taxon>
        <taxon>Pandoraea</taxon>
    </lineage>
</organism>
<keyword evidence="1" id="KW-0812">Transmembrane</keyword>
<evidence type="ECO:0000313" key="2">
    <source>
        <dbReference type="EMBL" id="VVE10836.1"/>
    </source>
</evidence>
<dbReference type="Proteomes" id="UP000343317">
    <property type="component" value="Unassembled WGS sequence"/>
</dbReference>